<feature type="domain" description="DUF6455" evidence="1">
    <location>
        <begin position="1"/>
        <end position="68"/>
    </location>
</feature>
<evidence type="ECO:0000313" key="2">
    <source>
        <dbReference type="EMBL" id="KAE9630632.1"/>
    </source>
</evidence>
<evidence type="ECO:0000259" key="1">
    <source>
        <dbReference type="Pfam" id="PF20056"/>
    </source>
</evidence>
<comment type="caution">
    <text evidence="2">The sequence shown here is derived from an EMBL/GenBank/DDBJ whole genome shotgun (WGS) entry which is preliminary data.</text>
</comment>
<dbReference type="EMBL" id="WSFO01000004">
    <property type="protein sequence ID" value="KAE9630632.1"/>
    <property type="molecule type" value="Genomic_DNA"/>
</dbReference>
<dbReference type="Pfam" id="PF20056">
    <property type="entry name" value="DUF6455"/>
    <property type="match status" value="1"/>
</dbReference>
<proteinExistence type="predicted"/>
<dbReference type="Proteomes" id="UP000441586">
    <property type="component" value="Unassembled WGS sequence"/>
</dbReference>
<dbReference type="InterPro" id="IPR045601">
    <property type="entry name" value="DUF6455"/>
</dbReference>
<reference evidence="2 3" key="1">
    <citation type="submission" date="2019-12" db="EMBL/GenBank/DDBJ databases">
        <authorList>
            <person name="Zhang Y.-J."/>
        </authorList>
    </citation>
    <scope>NUCLEOTIDE SEQUENCE [LARGE SCALE GENOMIC DNA]</scope>
    <source>
        <strain evidence="2 3">H18S-6</strain>
    </source>
</reference>
<name>A0A6A4RKB6_9RHOB</name>
<evidence type="ECO:0000313" key="3">
    <source>
        <dbReference type="Proteomes" id="UP000441586"/>
    </source>
</evidence>
<sequence length="71" mass="7617">MGTATGLDLQQQAIDGALALDEVSEAVLRCTKCAHPGQCGKLLATDSIASISPPDYCRNRDLLDYLHEQTI</sequence>
<organism evidence="2 3">
    <name type="scientific">Parasedimentitalea maritima</name>
    <dbReference type="NCBI Taxonomy" id="2578117"/>
    <lineage>
        <taxon>Bacteria</taxon>
        <taxon>Pseudomonadati</taxon>
        <taxon>Pseudomonadota</taxon>
        <taxon>Alphaproteobacteria</taxon>
        <taxon>Rhodobacterales</taxon>
        <taxon>Paracoccaceae</taxon>
        <taxon>Parasedimentitalea</taxon>
    </lineage>
</organism>
<dbReference type="AlphaFoldDB" id="A0A6A4RKB6"/>
<gene>
    <name evidence="2" type="ORF">GP644_08900</name>
</gene>
<accession>A0A6A4RKB6</accession>
<protein>
    <recommendedName>
        <fullName evidence="1">DUF6455 domain-containing protein</fullName>
    </recommendedName>
</protein>